<dbReference type="InterPro" id="IPR036188">
    <property type="entry name" value="FAD/NAD-bd_sf"/>
</dbReference>
<evidence type="ECO:0000256" key="1">
    <source>
        <dbReference type="ARBA" id="ARBA00007801"/>
    </source>
</evidence>
<dbReference type="Gene3D" id="3.30.9.10">
    <property type="entry name" value="D-Amino Acid Oxidase, subunit A, domain 2"/>
    <property type="match status" value="1"/>
</dbReference>
<comment type="similarity">
    <text evidence="1">Belongs to the PheA/TfdB FAD monooxygenase family.</text>
</comment>
<dbReference type="OrthoDB" id="1716816at2759"/>
<proteinExistence type="inferred from homology"/>
<dbReference type="InterPro" id="IPR050641">
    <property type="entry name" value="RIFMO-like"/>
</dbReference>
<keyword evidence="5" id="KW-1133">Transmembrane helix</keyword>
<dbReference type="PANTHER" id="PTHR43004">
    <property type="entry name" value="TRK SYSTEM POTASSIUM UPTAKE PROTEIN"/>
    <property type="match status" value="1"/>
</dbReference>
<dbReference type="GeneID" id="54568282"/>
<evidence type="ECO:0000313" key="8">
    <source>
        <dbReference type="Proteomes" id="UP000799537"/>
    </source>
</evidence>
<evidence type="ECO:0000256" key="3">
    <source>
        <dbReference type="ARBA" id="ARBA00022827"/>
    </source>
</evidence>
<dbReference type="EMBL" id="ML993579">
    <property type="protein sequence ID" value="KAF2173838.1"/>
    <property type="molecule type" value="Genomic_DNA"/>
</dbReference>
<dbReference type="InterPro" id="IPR038220">
    <property type="entry name" value="PHOX_C_sf"/>
</dbReference>
<keyword evidence="5" id="KW-0472">Membrane</keyword>
<dbReference type="RefSeq" id="XP_033674727.1">
    <property type="nucleotide sequence ID" value="XM_033815010.1"/>
</dbReference>
<dbReference type="InterPro" id="IPR036249">
    <property type="entry name" value="Thioredoxin-like_sf"/>
</dbReference>
<keyword evidence="3" id="KW-0274">FAD</keyword>
<name>A0A6A6D5Z2_ZASCE</name>
<dbReference type="Gene3D" id="3.40.30.20">
    <property type="match status" value="1"/>
</dbReference>
<dbReference type="GO" id="GO:0071949">
    <property type="term" value="F:FAD binding"/>
    <property type="evidence" value="ECO:0007669"/>
    <property type="project" value="InterPro"/>
</dbReference>
<evidence type="ECO:0000256" key="5">
    <source>
        <dbReference type="SAM" id="Phobius"/>
    </source>
</evidence>
<dbReference type="PRINTS" id="PR00420">
    <property type="entry name" value="RNGMNOXGNASE"/>
</dbReference>
<gene>
    <name evidence="7" type="ORF">M409DRAFT_62079</name>
</gene>
<keyword evidence="4" id="KW-0560">Oxidoreductase</keyword>
<feature type="transmembrane region" description="Helical" evidence="5">
    <location>
        <begin position="7"/>
        <end position="24"/>
    </location>
</feature>
<dbReference type="Proteomes" id="UP000799537">
    <property type="component" value="Unassembled WGS sequence"/>
</dbReference>
<dbReference type="SUPFAM" id="SSF54373">
    <property type="entry name" value="FAD-linked reductases, C-terminal domain"/>
    <property type="match status" value="1"/>
</dbReference>
<dbReference type="AlphaFoldDB" id="A0A6A6D5Z2"/>
<dbReference type="InterPro" id="IPR002938">
    <property type="entry name" value="FAD-bd"/>
</dbReference>
<organism evidence="7 8">
    <name type="scientific">Zasmidium cellare ATCC 36951</name>
    <dbReference type="NCBI Taxonomy" id="1080233"/>
    <lineage>
        <taxon>Eukaryota</taxon>
        <taxon>Fungi</taxon>
        <taxon>Dikarya</taxon>
        <taxon>Ascomycota</taxon>
        <taxon>Pezizomycotina</taxon>
        <taxon>Dothideomycetes</taxon>
        <taxon>Dothideomycetidae</taxon>
        <taxon>Mycosphaerellales</taxon>
        <taxon>Mycosphaerellaceae</taxon>
        <taxon>Zasmidium</taxon>
    </lineage>
</organism>
<feature type="domain" description="FAD-binding" evidence="6">
    <location>
        <begin position="4"/>
        <end position="361"/>
    </location>
</feature>
<dbReference type="Gene3D" id="3.50.50.60">
    <property type="entry name" value="FAD/NAD(P)-binding domain"/>
    <property type="match status" value="1"/>
</dbReference>
<dbReference type="Pfam" id="PF01494">
    <property type="entry name" value="FAD_binding_3"/>
    <property type="match status" value="1"/>
</dbReference>
<evidence type="ECO:0000256" key="4">
    <source>
        <dbReference type="ARBA" id="ARBA00023002"/>
    </source>
</evidence>
<dbReference type="SUPFAM" id="SSF51905">
    <property type="entry name" value="FAD/NAD(P)-binding domain"/>
    <property type="match status" value="1"/>
</dbReference>
<dbReference type="SUPFAM" id="SSF52833">
    <property type="entry name" value="Thioredoxin-like"/>
    <property type="match status" value="1"/>
</dbReference>
<dbReference type="GO" id="GO:0016709">
    <property type="term" value="F:oxidoreductase activity, acting on paired donors, with incorporation or reduction of molecular oxygen, NAD(P)H as one donor, and incorporation of one atom of oxygen"/>
    <property type="evidence" value="ECO:0007669"/>
    <property type="project" value="UniProtKB-ARBA"/>
</dbReference>
<sequence>MSRETDVLIVGAGPIGLLATYMLARQGITTLTIDKEDKTASDYPMTGRACCLYPRTLEFLDQLDLYDDLAQTGFISRGTVTYEKTGSRIATGISTLLHGVKDSYFDHTLHVRQKYCEDAFRDAAAKHGAKVTVPATLNRIAVSEETPDDYKVSATYLDAAGDSVEVRAKYLIACDGGKSAVRKLAGIPFEGESSVHHLVRMDAVVETDMPEPRLGFAFIHSPTHGHILWTAIDHGATRIGYGLNAALFQKYGLEMSAEDAMYEAKQAVLPFKLEFKQLDWFTVYVIQQRIAEKFHDHSRRIYLAGDAAHTHSSAAAQGMNTGIHDATNLCWRLAGVLKGTLHPRVLSTYSDEQRKATQELIAIDKTISVLVSGHKPEHLASSPKSPSELLQEFLKGVYAFNSGLPINYEPSFINDKANSLAIGLDIGHRVPDTLLHKPGLRLPCLVFTGDPARPPILEAIRQMKPQDRLIQTPVMDLFTIVPGVGFQFDETLGFERFGNAYWDTEWKAHLEFGIGVAQGACLVVRPDGILAFTAALSVEGFENVRRYFSELEA</sequence>
<evidence type="ECO:0000259" key="6">
    <source>
        <dbReference type="Pfam" id="PF01494"/>
    </source>
</evidence>
<accession>A0A6A6D5Z2</accession>
<protein>
    <recommendedName>
        <fullName evidence="6">FAD-binding domain-containing protein</fullName>
    </recommendedName>
</protein>
<evidence type="ECO:0000256" key="2">
    <source>
        <dbReference type="ARBA" id="ARBA00022630"/>
    </source>
</evidence>
<evidence type="ECO:0000313" key="7">
    <source>
        <dbReference type="EMBL" id="KAF2173838.1"/>
    </source>
</evidence>
<keyword evidence="8" id="KW-1185">Reference proteome</keyword>
<keyword evidence="5" id="KW-0812">Transmembrane</keyword>
<keyword evidence="2" id="KW-0285">Flavoprotein</keyword>
<reference evidence="7" key="1">
    <citation type="journal article" date="2020" name="Stud. Mycol.">
        <title>101 Dothideomycetes genomes: a test case for predicting lifestyles and emergence of pathogens.</title>
        <authorList>
            <person name="Haridas S."/>
            <person name="Albert R."/>
            <person name="Binder M."/>
            <person name="Bloem J."/>
            <person name="Labutti K."/>
            <person name="Salamov A."/>
            <person name="Andreopoulos B."/>
            <person name="Baker S."/>
            <person name="Barry K."/>
            <person name="Bills G."/>
            <person name="Bluhm B."/>
            <person name="Cannon C."/>
            <person name="Castanera R."/>
            <person name="Culley D."/>
            <person name="Daum C."/>
            <person name="Ezra D."/>
            <person name="Gonzalez J."/>
            <person name="Henrissat B."/>
            <person name="Kuo A."/>
            <person name="Liang C."/>
            <person name="Lipzen A."/>
            <person name="Lutzoni F."/>
            <person name="Magnuson J."/>
            <person name="Mondo S."/>
            <person name="Nolan M."/>
            <person name="Ohm R."/>
            <person name="Pangilinan J."/>
            <person name="Park H.-J."/>
            <person name="Ramirez L."/>
            <person name="Alfaro M."/>
            <person name="Sun H."/>
            <person name="Tritt A."/>
            <person name="Yoshinaga Y."/>
            <person name="Zwiers L.-H."/>
            <person name="Turgeon B."/>
            <person name="Goodwin S."/>
            <person name="Spatafora J."/>
            <person name="Crous P."/>
            <person name="Grigoriev I."/>
        </authorList>
    </citation>
    <scope>NUCLEOTIDE SEQUENCE</scope>
    <source>
        <strain evidence="7">ATCC 36951</strain>
    </source>
</reference>
<dbReference type="PANTHER" id="PTHR43004:SF5">
    <property type="entry name" value="FAD-BINDING DOMAIN-CONTAINING PROTEIN"/>
    <property type="match status" value="1"/>
</dbReference>